<dbReference type="Pfam" id="PF18986">
    <property type="entry name" value="DUF5719"/>
    <property type="match status" value="1"/>
</dbReference>
<organism evidence="2 3">
    <name type="scientific">Actinomadura miaoliensis</name>
    <dbReference type="NCBI Taxonomy" id="430685"/>
    <lineage>
        <taxon>Bacteria</taxon>
        <taxon>Bacillati</taxon>
        <taxon>Actinomycetota</taxon>
        <taxon>Actinomycetes</taxon>
        <taxon>Streptosporangiales</taxon>
        <taxon>Thermomonosporaceae</taxon>
        <taxon>Actinomadura</taxon>
    </lineage>
</organism>
<evidence type="ECO:0000313" key="2">
    <source>
        <dbReference type="EMBL" id="GAA4091141.1"/>
    </source>
</evidence>
<protein>
    <recommendedName>
        <fullName evidence="4">Secreted protein</fullName>
    </recommendedName>
</protein>
<accession>A0ABP7WKX4</accession>
<feature type="region of interest" description="Disordered" evidence="1">
    <location>
        <begin position="180"/>
        <end position="199"/>
    </location>
</feature>
<reference evidence="3" key="1">
    <citation type="journal article" date="2019" name="Int. J. Syst. Evol. Microbiol.">
        <title>The Global Catalogue of Microorganisms (GCM) 10K type strain sequencing project: providing services to taxonomists for standard genome sequencing and annotation.</title>
        <authorList>
            <consortium name="The Broad Institute Genomics Platform"/>
            <consortium name="The Broad Institute Genome Sequencing Center for Infectious Disease"/>
            <person name="Wu L."/>
            <person name="Ma J."/>
        </authorList>
    </citation>
    <scope>NUCLEOTIDE SEQUENCE [LARGE SCALE GENOMIC DNA]</scope>
    <source>
        <strain evidence="3">JCM 16702</strain>
    </source>
</reference>
<dbReference type="InterPro" id="IPR043777">
    <property type="entry name" value="DUF5719"/>
</dbReference>
<evidence type="ECO:0000313" key="3">
    <source>
        <dbReference type="Proteomes" id="UP001500683"/>
    </source>
</evidence>
<evidence type="ECO:0000256" key="1">
    <source>
        <dbReference type="SAM" id="MobiDB-lite"/>
    </source>
</evidence>
<gene>
    <name evidence="2" type="ORF">GCM10022214_60130</name>
</gene>
<comment type="caution">
    <text evidence="2">The sequence shown here is derived from an EMBL/GenBank/DDBJ whole genome shotgun (WGS) entry which is preliminary data.</text>
</comment>
<dbReference type="EMBL" id="BAAAZG010000047">
    <property type="protein sequence ID" value="GAA4091141.1"/>
    <property type="molecule type" value="Genomic_DNA"/>
</dbReference>
<keyword evidence="3" id="KW-1185">Reference proteome</keyword>
<proteinExistence type="predicted"/>
<sequence length="482" mass="48655">MSMDRVLRFLGFRYATAGLVALALVALYGVASLSRPGGSAGAVKAVSAPVTSAVVVCPAGESGRLSLLSASRARSAGRVDVVETRDGTGVASVGSPGAFWMKDGLKSDQGSYTARASGALAPGLEAERTTHWPGGADRGLAGTRCERPGTDLWFVGPGPVAAERIELYLTNVDAQPASVDVTGLSGEGPLDTTDGRGVPVEPYSTKVVRIGDAGDGLGDVVASARDLSLRVRATTGRVAAAVRVRIDEGKGIEWLPQAQPPATSLVVPGLPGGDGRRQLLVAVPGEEDARVRVRVVTAKGSFAPQGQDVLDAPAETVTALDLDRALSGKPAAVRLESDRPIVAGFAAERGADVAYGAAVLPLGADGGAVADNRFDASLILTAPEAGATVRVTPVGPSGPGSAQEVKVPAGGTAEAKLTAPKGAEDGFGVLLAPSSGSGPVYAARVLATGKGDDGLFTVLPVDPAWTTMRMPPAADSQRALIP</sequence>
<name>A0ABP7WKX4_9ACTN</name>
<dbReference type="Proteomes" id="UP001500683">
    <property type="component" value="Unassembled WGS sequence"/>
</dbReference>
<evidence type="ECO:0008006" key="4">
    <source>
        <dbReference type="Google" id="ProtNLM"/>
    </source>
</evidence>